<feature type="region of interest" description="Disordered" evidence="1">
    <location>
        <begin position="57"/>
        <end position="78"/>
    </location>
</feature>
<comment type="caution">
    <text evidence="2">The sequence shown here is derived from an EMBL/GenBank/DDBJ whole genome shotgun (WGS) entry which is preliminary data.</text>
</comment>
<dbReference type="EMBL" id="JANPWB010000012">
    <property type="protein sequence ID" value="KAJ1120491.1"/>
    <property type="molecule type" value="Genomic_DNA"/>
</dbReference>
<evidence type="ECO:0000313" key="2">
    <source>
        <dbReference type="EMBL" id="KAJ1120491.1"/>
    </source>
</evidence>
<reference evidence="2" key="1">
    <citation type="journal article" date="2022" name="bioRxiv">
        <title>Sequencing and chromosome-scale assembly of the giantPleurodeles waltlgenome.</title>
        <authorList>
            <person name="Brown T."/>
            <person name="Elewa A."/>
            <person name="Iarovenko S."/>
            <person name="Subramanian E."/>
            <person name="Araus A.J."/>
            <person name="Petzold A."/>
            <person name="Susuki M."/>
            <person name="Suzuki K.-i.T."/>
            <person name="Hayashi T."/>
            <person name="Toyoda A."/>
            <person name="Oliveira C."/>
            <person name="Osipova E."/>
            <person name="Leigh N.D."/>
            <person name="Simon A."/>
            <person name="Yun M.H."/>
        </authorList>
    </citation>
    <scope>NUCLEOTIDE SEQUENCE</scope>
    <source>
        <strain evidence="2">20211129_DDA</strain>
        <tissue evidence="2">Liver</tissue>
    </source>
</reference>
<keyword evidence="3" id="KW-1185">Reference proteome</keyword>
<dbReference type="AlphaFoldDB" id="A0AAV7NYK7"/>
<accession>A0AAV7NYK7</accession>
<name>A0AAV7NYK7_PLEWA</name>
<proteinExistence type="predicted"/>
<dbReference type="Proteomes" id="UP001066276">
    <property type="component" value="Chromosome 8"/>
</dbReference>
<gene>
    <name evidence="2" type="ORF">NDU88_008656</name>
</gene>
<protein>
    <submittedName>
        <fullName evidence="2">Uncharacterized protein</fullName>
    </submittedName>
</protein>
<evidence type="ECO:0000313" key="3">
    <source>
        <dbReference type="Proteomes" id="UP001066276"/>
    </source>
</evidence>
<evidence type="ECO:0000256" key="1">
    <source>
        <dbReference type="SAM" id="MobiDB-lite"/>
    </source>
</evidence>
<sequence>MEIFSKRDSGELGRGTGPRRGLWDQLYSVLTRVYFPNSACLLSVPIWQVMRAAPASCAQSKPPPSSPPKSRPRTPEVRSSRLLCPVACGWARVPARTCPRPEAGTERAAATHGTSRGGRQRASLDPCLCVLPGATLTCLWKARLLHHTSWEGLWPARGGVKAGHTGKLCVLYAEVNA</sequence>
<organism evidence="2 3">
    <name type="scientific">Pleurodeles waltl</name>
    <name type="common">Iberian ribbed newt</name>
    <dbReference type="NCBI Taxonomy" id="8319"/>
    <lineage>
        <taxon>Eukaryota</taxon>
        <taxon>Metazoa</taxon>
        <taxon>Chordata</taxon>
        <taxon>Craniata</taxon>
        <taxon>Vertebrata</taxon>
        <taxon>Euteleostomi</taxon>
        <taxon>Amphibia</taxon>
        <taxon>Batrachia</taxon>
        <taxon>Caudata</taxon>
        <taxon>Salamandroidea</taxon>
        <taxon>Salamandridae</taxon>
        <taxon>Pleurodelinae</taxon>
        <taxon>Pleurodeles</taxon>
    </lineage>
</organism>